<dbReference type="Proteomes" id="UP000198535">
    <property type="component" value="Unassembled WGS sequence"/>
</dbReference>
<dbReference type="Pfam" id="PF07670">
    <property type="entry name" value="Gate"/>
    <property type="match status" value="1"/>
</dbReference>
<dbReference type="EMBL" id="FOUJ01000001">
    <property type="protein sequence ID" value="SFM22903.1"/>
    <property type="molecule type" value="Genomic_DNA"/>
</dbReference>
<evidence type="ECO:0000256" key="1">
    <source>
        <dbReference type="SAM" id="Phobius"/>
    </source>
</evidence>
<proteinExistence type="predicted"/>
<dbReference type="InterPro" id="IPR038880">
    <property type="entry name" value="MJ0871-like"/>
</dbReference>
<keyword evidence="1" id="KW-0812">Transmembrane</keyword>
<dbReference type="PANTHER" id="PTHR38139:SF1">
    <property type="entry name" value="NUCLEOSIDE TRANSPORTER_FEOB GTPASE GATE DOMAIN-CONTAINING PROTEIN"/>
    <property type="match status" value="1"/>
</dbReference>
<organism evidence="3 4">
    <name type="scientific">Methanolobus profundi</name>
    <dbReference type="NCBI Taxonomy" id="487685"/>
    <lineage>
        <taxon>Archaea</taxon>
        <taxon>Methanobacteriati</taxon>
        <taxon>Methanobacteriota</taxon>
        <taxon>Stenosarchaea group</taxon>
        <taxon>Methanomicrobia</taxon>
        <taxon>Methanosarcinales</taxon>
        <taxon>Methanosarcinaceae</taxon>
        <taxon>Methanolobus</taxon>
    </lineage>
</organism>
<dbReference type="PANTHER" id="PTHR38139">
    <property type="entry name" value="GATE DOMAIN-CONTAINING PROTEIN"/>
    <property type="match status" value="1"/>
</dbReference>
<dbReference type="RefSeq" id="WP_177187928.1">
    <property type="nucleotide sequence ID" value="NZ_FOUJ01000001.1"/>
</dbReference>
<name>A0A1I4P696_9EURY</name>
<feature type="domain" description="Nucleoside transporter/FeoB GTPase Gate" evidence="2">
    <location>
        <begin position="13"/>
        <end position="117"/>
    </location>
</feature>
<evidence type="ECO:0000313" key="4">
    <source>
        <dbReference type="Proteomes" id="UP000198535"/>
    </source>
</evidence>
<dbReference type="OrthoDB" id="51620at2157"/>
<feature type="transmembrane region" description="Helical" evidence="1">
    <location>
        <begin position="120"/>
        <end position="145"/>
    </location>
</feature>
<dbReference type="InterPro" id="IPR011642">
    <property type="entry name" value="Gate_dom"/>
</dbReference>
<sequence length="310" mass="34128">MWIDALYSSFDYLIKVIPPIVIGTIIMDILVEMGWVKKLGFLASPVMRFGNLREELGVSFLTSFGSSAAGNSMIAKLHDDKYIDRKETIIATMVNSFPSSIVLSRDLLPVVVVLLGTTGLIYLGIVVLIGFLKTLIALVAARVLLEPKTHGEIHANIEKIPFRQAIKKASKRSGRSLKKIVLTMAVVSIIVFQLMETGIFDWVSSLMSNSFLIRYVPAEGLPIVAGWFASNIAAYTIAGNLLTAEMLTPKDVILALIVGRILASVPRIKSMLPYYAGIFSPRLGVRIMFVSLMMQNGIMVAIVAFIIMFW</sequence>
<accession>A0A1I4P696</accession>
<gene>
    <name evidence="3" type="ORF">SAMN04488696_0458</name>
</gene>
<feature type="transmembrane region" description="Helical" evidence="1">
    <location>
        <begin position="180"/>
        <end position="200"/>
    </location>
</feature>
<protein>
    <recommendedName>
        <fullName evidence="2">Nucleoside transporter/FeoB GTPase Gate domain-containing protein</fullName>
    </recommendedName>
</protein>
<keyword evidence="4" id="KW-1185">Reference proteome</keyword>
<evidence type="ECO:0000313" key="3">
    <source>
        <dbReference type="EMBL" id="SFM22903.1"/>
    </source>
</evidence>
<dbReference type="AlphaFoldDB" id="A0A1I4P696"/>
<evidence type="ECO:0000259" key="2">
    <source>
        <dbReference type="Pfam" id="PF07670"/>
    </source>
</evidence>
<keyword evidence="1" id="KW-0472">Membrane</keyword>
<dbReference type="STRING" id="487685.SAMN04488696_0458"/>
<feature type="transmembrane region" description="Helical" evidence="1">
    <location>
        <begin position="287"/>
        <end position="309"/>
    </location>
</feature>
<keyword evidence="1" id="KW-1133">Transmembrane helix</keyword>
<feature type="transmembrane region" description="Helical" evidence="1">
    <location>
        <begin position="12"/>
        <end position="36"/>
    </location>
</feature>
<feature type="transmembrane region" description="Helical" evidence="1">
    <location>
        <begin position="220"/>
        <end position="242"/>
    </location>
</feature>
<reference evidence="4" key="1">
    <citation type="submission" date="2016-10" db="EMBL/GenBank/DDBJ databases">
        <authorList>
            <person name="Varghese N."/>
            <person name="Submissions S."/>
        </authorList>
    </citation>
    <scope>NUCLEOTIDE SEQUENCE [LARGE SCALE GENOMIC DNA]</scope>
    <source>
        <strain evidence="4">Mob M</strain>
    </source>
</reference>